<organism evidence="2 3">
    <name type="scientific">Crocosphaera chwakensis CCY0110</name>
    <dbReference type="NCBI Taxonomy" id="391612"/>
    <lineage>
        <taxon>Bacteria</taxon>
        <taxon>Bacillati</taxon>
        <taxon>Cyanobacteriota</taxon>
        <taxon>Cyanophyceae</taxon>
        <taxon>Oscillatoriophycideae</taxon>
        <taxon>Chroococcales</taxon>
        <taxon>Aphanothecaceae</taxon>
        <taxon>Crocosphaera</taxon>
        <taxon>Crocosphaera chwakensis</taxon>
    </lineage>
</organism>
<dbReference type="PANTHER" id="PTHR42188:SF1">
    <property type="entry name" value="23S RRNA-SPECIFIC ENDONUCLEASE VAPC20"/>
    <property type="match status" value="1"/>
</dbReference>
<dbReference type="PANTHER" id="PTHR42188">
    <property type="entry name" value="23S RRNA-SPECIFIC ENDONUCLEASE VAPC20"/>
    <property type="match status" value="1"/>
</dbReference>
<name>A3IN47_9CHRO</name>
<dbReference type="GO" id="GO:0004521">
    <property type="term" value="F:RNA endonuclease activity"/>
    <property type="evidence" value="ECO:0007669"/>
    <property type="project" value="InterPro"/>
</dbReference>
<evidence type="ECO:0000313" key="3">
    <source>
        <dbReference type="Proteomes" id="UP000003781"/>
    </source>
</evidence>
<reference evidence="2 3" key="1">
    <citation type="submission" date="2007-03" db="EMBL/GenBank/DDBJ databases">
        <authorList>
            <person name="Stal L."/>
            <person name="Ferriera S."/>
            <person name="Johnson J."/>
            <person name="Kravitz S."/>
            <person name="Beeson K."/>
            <person name="Sutton G."/>
            <person name="Rogers Y.-H."/>
            <person name="Friedman R."/>
            <person name="Frazier M."/>
            <person name="Venter J.C."/>
        </authorList>
    </citation>
    <scope>NUCLEOTIDE SEQUENCE [LARGE SCALE GENOMIC DNA]</scope>
    <source>
        <strain evidence="2 3">CCY0110</strain>
    </source>
</reference>
<comment type="caution">
    <text evidence="2">The sequence shown here is derived from an EMBL/GenBank/DDBJ whole genome shotgun (WGS) entry which is preliminary data.</text>
</comment>
<dbReference type="AlphaFoldDB" id="A3IN47"/>
<gene>
    <name evidence="2" type="ORF">CY0110_00160</name>
</gene>
<dbReference type="eggNOG" id="COG2402">
    <property type="taxonomic scope" value="Bacteria"/>
</dbReference>
<dbReference type="InterPro" id="IPR039018">
    <property type="entry name" value="VapC20-like"/>
</dbReference>
<feature type="domain" description="PIN" evidence="1">
    <location>
        <begin position="6"/>
        <end position="132"/>
    </location>
</feature>
<evidence type="ECO:0000259" key="1">
    <source>
        <dbReference type="Pfam" id="PF01850"/>
    </source>
</evidence>
<dbReference type="GO" id="GO:0016075">
    <property type="term" value="P:rRNA catabolic process"/>
    <property type="evidence" value="ECO:0007669"/>
    <property type="project" value="TreeGrafter"/>
</dbReference>
<dbReference type="RefSeq" id="WP_008274812.1">
    <property type="nucleotide sequence ID" value="NZ_AAXW01000009.1"/>
</dbReference>
<sequence>MTTRLFLDVSYLIALELTNDQNHQITLRHWQTLDKKKILLVTTSYIFDEVVTFFNSRSLHQKAVEVGQKLLTSNRIKLIHVDEDLFFQGWDVFEKYEDKSYSLTDCISFVVMHKLDINEVLTFDNHFRQAGFQKLPN</sequence>
<dbReference type="SUPFAM" id="SSF88723">
    <property type="entry name" value="PIN domain-like"/>
    <property type="match status" value="1"/>
</dbReference>
<proteinExistence type="predicted"/>
<dbReference type="Proteomes" id="UP000003781">
    <property type="component" value="Unassembled WGS sequence"/>
</dbReference>
<dbReference type="InterPro" id="IPR029060">
    <property type="entry name" value="PIN-like_dom_sf"/>
</dbReference>
<dbReference type="Pfam" id="PF01850">
    <property type="entry name" value="PIN"/>
    <property type="match status" value="1"/>
</dbReference>
<dbReference type="OrthoDB" id="164456at2"/>
<dbReference type="EMBL" id="AAXW01000009">
    <property type="protein sequence ID" value="EAZ92024.1"/>
    <property type="molecule type" value="Genomic_DNA"/>
</dbReference>
<keyword evidence="3" id="KW-1185">Reference proteome</keyword>
<protein>
    <recommendedName>
        <fullName evidence="1">PIN domain-containing protein</fullName>
    </recommendedName>
</protein>
<dbReference type="Gene3D" id="3.40.50.1010">
    <property type="entry name" value="5'-nuclease"/>
    <property type="match status" value="1"/>
</dbReference>
<evidence type="ECO:0000313" key="2">
    <source>
        <dbReference type="EMBL" id="EAZ92024.1"/>
    </source>
</evidence>
<accession>A3IN47</accession>
<dbReference type="InterPro" id="IPR002716">
    <property type="entry name" value="PIN_dom"/>
</dbReference>